<dbReference type="GO" id="GO:0000156">
    <property type="term" value="F:phosphorelay response regulator activity"/>
    <property type="evidence" value="ECO:0007669"/>
    <property type="project" value="TreeGrafter"/>
</dbReference>
<keyword evidence="12" id="KW-1185">Reference proteome</keyword>
<dbReference type="PANTHER" id="PTHR48111:SF21">
    <property type="entry name" value="DNA-BINDING DUAL MASTER TRANSCRIPTIONAL REGULATOR RPAA"/>
    <property type="match status" value="1"/>
</dbReference>
<evidence type="ECO:0000256" key="3">
    <source>
        <dbReference type="ARBA" id="ARBA00023015"/>
    </source>
</evidence>
<dbReference type="GO" id="GO:0000976">
    <property type="term" value="F:transcription cis-regulatory region binding"/>
    <property type="evidence" value="ECO:0007669"/>
    <property type="project" value="TreeGrafter"/>
</dbReference>
<dbReference type="Proteomes" id="UP000288947">
    <property type="component" value="Chromosome"/>
</dbReference>
<gene>
    <name evidence="11" type="ORF">CBS1_06495</name>
</gene>
<dbReference type="Gene3D" id="3.40.50.2300">
    <property type="match status" value="1"/>
</dbReference>
<dbReference type="PROSITE" id="PS51755">
    <property type="entry name" value="OMPR_PHOB"/>
    <property type="match status" value="1"/>
</dbReference>
<evidence type="ECO:0000256" key="5">
    <source>
        <dbReference type="ARBA" id="ARBA00023163"/>
    </source>
</evidence>
<evidence type="ECO:0000256" key="4">
    <source>
        <dbReference type="ARBA" id="ARBA00023125"/>
    </source>
</evidence>
<dbReference type="EMBL" id="CP026721">
    <property type="protein sequence ID" value="QAV33403.1"/>
    <property type="molecule type" value="Genomic_DNA"/>
</dbReference>
<dbReference type="AlphaFoldDB" id="A0AAE5XBA9"/>
<evidence type="ECO:0000256" key="6">
    <source>
        <dbReference type="PROSITE-ProRule" id="PRU00169"/>
    </source>
</evidence>
<name>A0AAE5XBA9_9BACT</name>
<dbReference type="FunFam" id="1.10.10.10:FF:000018">
    <property type="entry name" value="DNA-binding response regulator ResD"/>
    <property type="match status" value="1"/>
</dbReference>
<dbReference type="InterPro" id="IPR036388">
    <property type="entry name" value="WH-like_DNA-bd_sf"/>
</dbReference>
<evidence type="ECO:0000259" key="9">
    <source>
        <dbReference type="PROSITE" id="PS50110"/>
    </source>
</evidence>
<evidence type="ECO:0000256" key="8">
    <source>
        <dbReference type="SAM" id="MobiDB-lite"/>
    </source>
</evidence>
<evidence type="ECO:0000256" key="1">
    <source>
        <dbReference type="ARBA" id="ARBA00022553"/>
    </source>
</evidence>
<feature type="domain" description="OmpR/PhoB-type" evidence="10">
    <location>
        <begin position="123"/>
        <end position="217"/>
    </location>
</feature>
<dbReference type="InterPro" id="IPR001867">
    <property type="entry name" value="OmpR/PhoB-type_DNA-bd"/>
</dbReference>
<evidence type="ECO:0000256" key="2">
    <source>
        <dbReference type="ARBA" id="ARBA00023012"/>
    </source>
</evidence>
<dbReference type="SMART" id="SM00862">
    <property type="entry name" value="Trans_reg_C"/>
    <property type="match status" value="1"/>
</dbReference>
<dbReference type="RefSeq" id="WP_033192292.1">
    <property type="nucleotide sequence ID" value="NZ_CP026721.1"/>
</dbReference>
<evidence type="ECO:0000313" key="11">
    <source>
        <dbReference type="EMBL" id="QAV33403.1"/>
    </source>
</evidence>
<accession>A0AAE5XBA9</accession>
<dbReference type="InterPro" id="IPR039420">
    <property type="entry name" value="WalR-like"/>
</dbReference>
<dbReference type="PANTHER" id="PTHR48111">
    <property type="entry name" value="REGULATOR OF RPOS"/>
    <property type="match status" value="1"/>
</dbReference>
<keyword evidence="1 6" id="KW-0597">Phosphoprotein</keyword>
<dbReference type="SUPFAM" id="SSF52172">
    <property type="entry name" value="CheY-like"/>
    <property type="match status" value="1"/>
</dbReference>
<sequence>MRVLVVEDERLLAENISRMLKNEGFEVEVAYNIGEMYRKVEKFSPELIVLDLMLPDGNALNEIQEIKAELPDVGIIVISAKNTDLDKIIGIELGADDYVGKPFNTRELVARVKAFFRRTKGLKEVIRYGKLEIFPEDYTVFYDGKKIELTSKEFEILRLLAQRPDRVYSREQILEELWKDEFEVYDRVIDVHINSLRKKLGKNWIVTVRGVGYKFSKKGDTSVESDGTERINESNESTSH</sequence>
<dbReference type="GO" id="GO:0006355">
    <property type="term" value="P:regulation of DNA-templated transcription"/>
    <property type="evidence" value="ECO:0007669"/>
    <property type="project" value="InterPro"/>
</dbReference>
<keyword evidence="5" id="KW-0804">Transcription</keyword>
<dbReference type="Gene3D" id="6.10.250.690">
    <property type="match status" value="1"/>
</dbReference>
<dbReference type="PROSITE" id="PS50110">
    <property type="entry name" value="RESPONSE_REGULATORY"/>
    <property type="match status" value="1"/>
</dbReference>
<dbReference type="Gene3D" id="1.10.10.10">
    <property type="entry name" value="Winged helix-like DNA-binding domain superfamily/Winged helix DNA-binding domain"/>
    <property type="match status" value="1"/>
</dbReference>
<reference evidence="11 12" key="1">
    <citation type="submission" date="2018-01" db="EMBL/GenBank/DDBJ databases">
        <title>The whole genome sequencing and assembly of Fervidobacterium changbaicum CBS-1 strain.</title>
        <authorList>
            <person name="Kim J.-Y."/>
            <person name="Park M.-K."/>
            <person name="Yi H."/>
            <person name="Bahn Y.-S."/>
            <person name="Kim J.F."/>
            <person name="Lee D.-W."/>
        </authorList>
    </citation>
    <scope>NUCLEOTIDE SEQUENCE [LARGE SCALE GENOMIC DNA]</scope>
    <source>
        <strain evidence="11 12">CBS-1</strain>
    </source>
</reference>
<proteinExistence type="predicted"/>
<dbReference type="Pfam" id="PF00072">
    <property type="entry name" value="Response_reg"/>
    <property type="match status" value="1"/>
</dbReference>
<dbReference type="Pfam" id="PF00486">
    <property type="entry name" value="Trans_reg_C"/>
    <property type="match status" value="1"/>
</dbReference>
<dbReference type="InterPro" id="IPR011006">
    <property type="entry name" value="CheY-like_superfamily"/>
</dbReference>
<organism evidence="11 12">
    <name type="scientific">Fervidobacterium changbaicum</name>
    <dbReference type="NCBI Taxonomy" id="310769"/>
    <lineage>
        <taxon>Bacteria</taxon>
        <taxon>Thermotogati</taxon>
        <taxon>Thermotogota</taxon>
        <taxon>Thermotogae</taxon>
        <taxon>Thermotogales</taxon>
        <taxon>Fervidobacteriaceae</taxon>
        <taxon>Fervidobacterium</taxon>
    </lineage>
</organism>
<feature type="modified residue" description="4-aspartylphosphate" evidence="6">
    <location>
        <position position="51"/>
    </location>
</feature>
<keyword evidence="2" id="KW-0902">Two-component regulatory system</keyword>
<dbReference type="SMART" id="SM00448">
    <property type="entry name" value="REC"/>
    <property type="match status" value="1"/>
</dbReference>
<dbReference type="InterPro" id="IPR001789">
    <property type="entry name" value="Sig_transdc_resp-reg_receiver"/>
</dbReference>
<evidence type="ECO:0000259" key="10">
    <source>
        <dbReference type="PROSITE" id="PS51755"/>
    </source>
</evidence>
<evidence type="ECO:0000256" key="7">
    <source>
        <dbReference type="PROSITE-ProRule" id="PRU01091"/>
    </source>
</evidence>
<feature type="DNA-binding region" description="OmpR/PhoB-type" evidence="7">
    <location>
        <begin position="123"/>
        <end position="217"/>
    </location>
</feature>
<keyword evidence="3" id="KW-0805">Transcription regulation</keyword>
<dbReference type="GO" id="GO:0032993">
    <property type="term" value="C:protein-DNA complex"/>
    <property type="evidence" value="ECO:0007669"/>
    <property type="project" value="TreeGrafter"/>
</dbReference>
<dbReference type="GO" id="GO:0005829">
    <property type="term" value="C:cytosol"/>
    <property type="evidence" value="ECO:0007669"/>
    <property type="project" value="TreeGrafter"/>
</dbReference>
<feature type="domain" description="Response regulatory" evidence="9">
    <location>
        <begin position="2"/>
        <end position="116"/>
    </location>
</feature>
<keyword evidence="4 7" id="KW-0238">DNA-binding</keyword>
<evidence type="ECO:0000313" key="12">
    <source>
        <dbReference type="Proteomes" id="UP000288947"/>
    </source>
</evidence>
<dbReference type="CDD" id="cd00383">
    <property type="entry name" value="trans_reg_C"/>
    <property type="match status" value="1"/>
</dbReference>
<feature type="region of interest" description="Disordered" evidence="8">
    <location>
        <begin position="219"/>
        <end position="240"/>
    </location>
</feature>
<protein>
    <submittedName>
        <fullName evidence="11">DNA-binding response regulator</fullName>
    </submittedName>
</protein>